<evidence type="ECO:0000313" key="2">
    <source>
        <dbReference type="EMBL" id="PPQ76045.1"/>
    </source>
</evidence>
<feature type="region of interest" description="Disordered" evidence="1">
    <location>
        <begin position="1"/>
        <end position="25"/>
    </location>
</feature>
<gene>
    <name evidence="2" type="ORF">CVT26_005379</name>
</gene>
<sequence length="279" mass="30382">MPGPTLSLPSSPVASQPSSLSVMKPHHGFSKRSTNMWLPLSPLASYSWDVQEDLENVQRSDEFATSSPLTSPGLIAWESRLGLNDTIGTPLKSVFEDWDDPPVSNVIIDEDGVQTLLITPESSFYHTQFSSPAFEFSPYSTFFIDVDSERLRGEDSGSESTVSSAGPVTPADSGKGLESQGNKPKKGKMLFLDPKAFNSLRGNEVGNTIALSTPLLYSSAADEIPIPIWTPRTLAFGSGPDVPLDPLDSVIHTAGDINERWDERMWSPSFLRPLRTAPQ</sequence>
<reference evidence="2 3" key="1">
    <citation type="journal article" date="2018" name="Evol. Lett.">
        <title>Horizontal gene cluster transfer increased hallucinogenic mushroom diversity.</title>
        <authorList>
            <person name="Reynolds H.T."/>
            <person name="Vijayakumar V."/>
            <person name="Gluck-Thaler E."/>
            <person name="Korotkin H.B."/>
            <person name="Matheny P.B."/>
            <person name="Slot J.C."/>
        </authorList>
    </citation>
    <scope>NUCLEOTIDE SEQUENCE [LARGE SCALE GENOMIC DNA]</scope>
    <source>
        <strain evidence="2 3">SRW20</strain>
    </source>
</reference>
<organism evidence="2 3">
    <name type="scientific">Gymnopilus dilepis</name>
    <dbReference type="NCBI Taxonomy" id="231916"/>
    <lineage>
        <taxon>Eukaryota</taxon>
        <taxon>Fungi</taxon>
        <taxon>Dikarya</taxon>
        <taxon>Basidiomycota</taxon>
        <taxon>Agaricomycotina</taxon>
        <taxon>Agaricomycetes</taxon>
        <taxon>Agaricomycetidae</taxon>
        <taxon>Agaricales</taxon>
        <taxon>Agaricineae</taxon>
        <taxon>Hymenogastraceae</taxon>
        <taxon>Gymnopilus</taxon>
    </lineage>
</organism>
<accession>A0A409WBX2</accession>
<dbReference type="Proteomes" id="UP000284706">
    <property type="component" value="Unassembled WGS sequence"/>
</dbReference>
<comment type="caution">
    <text evidence="2">The sequence shown here is derived from an EMBL/GenBank/DDBJ whole genome shotgun (WGS) entry which is preliminary data.</text>
</comment>
<protein>
    <submittedName>
        <fullName evidence="2">Uncharacterized protein</fullName>
    </submittedName>
</protein>
<dbReference type="OrthoDB" id="2995069at2759"/>
<name>A0A409WBX2_9AGAR</name>
<proteinExistence type="predicted"/>
<keyword evidence="3" id="KW-1185">Reference proteome</keyword>
<feature type="region of interest" description="Disordered" evidence="1">
    <location>
        <begin position="152"/>
        <end position="188"/>
    </location>
</feature>
<evidence type="ECO:0000313" key="3">
    <source>
        <dbReference type="Proteomes" id="UP000284706"/>
    </source>
</evidence>
<dbReference type="EMBL" id="NHYE01005201">
    <property type="protein sequence ID" value="PPQ76045.1"/>
    <property type="molecule type" value="Genomic_DNA"/>
</dbReference>
<evidence type="ECO:0000256" key="1">
    <source>
        <dbReference type="SAM" id="MobiDB-lite"/>
    </source>
</evidence>
<feature type="compositionally biased region" description="Low complexity" evidence="1">
    <location>
        <begin position="1"/>
        <end position="21"/>
    </location>
</feature>
<dbReference type="AlphaFoldDB" id="A0A409WBX2"/>
<dbReference type="InParanoid" id="A0A409WBX2"/>